<dbReference type="InterPro" id="IPR001810">
    <property type="entry name" value="F-box_dom"/>
</dbReference>
<organism evidence="3 4">
    <name type="scientific">Eleusine coracana subsp. coracana</name>
    <dbReference type="NCBI Taxonomy" id="191504"/>
    <lineage>
        <taxon>Eukaryota</taxon>
        <taxon>Viridiplantae</taxon>
        <taxon>Streptophyta</taxon>
        <taxon>Embryophyta</taxon>
        <taxon>Tracheophyta</taxon>
        <taxon>Spermatophyta</taxon>
        <taxon>Magnoliopsida</taxon>
        <taxon>Liliopsida</taxon>
        <taxon>Poales</taxon>
        <taxon>Poaceae</taxon>
        <taxon>PACMAD clade</taxon>
        <taxon>Chloridoideae</taxon>
        <taxon>Cynodonteae</taxon>
        <taxon>Eleusininae</taxon>
        <taxon>Eleusine</taxon>
    </lineage>
</organism>
<protein>
    <recommendedName>
        <fullName evidence="2">F-box domain-containing protein</fullName>
    </recommendedName>
</protein>
<evidence type="ECO:0000259" key="2">
    <source>
        <dbReference type="PROSITE" id="PS50181"/>
    </source>
</evidence>
<dbReference type="InterPro" id="IPR032675">
    <property type="entry name" value="LRR_dom_sf"/>
</dbReference>
<dbReference type="SUPFAM" id="SSF52047">
    <property type="entry name" value="RNI-like"/>
    <property type="match status" value="1"/>
</dbReference>
<dbReference type="Gene3D" id="3.80.10.10">
    <property type="entry name" value="Ribonuclease Inhibitor"/>
    <property type="match status" value="1"/>
</dbReference>
<dbReference type="Gene3D" id="1.20.1280.50">
    <property type="match status" value="1"/>
</dbReference>
<comment type="caution">
    <text evidence="3">The sequence shown here is derived from an EMBL/GenBank/DDBJ whole genome shotgun (WGS) entry which is preliminary data.</text>
</comment>
<gene>
    <name evidence="3" type="primary">ga21184</name>
    <name evidence="3" type="ORF">PR202_ga21184</name>
</gene>
<dbReference type="PANTHER" id="PTHR31639">
    <property type="entry name" value="F-BOX PROTEIN-LIKE"/>
    <property type="match status" value="1"/>
</dbReference>
<dbReference type="PROSITE" id="PS50181">
    <property type="entry name" value="FBOX"/>
    <property type="match status" value="1"/>
</dbReference>
<feature type="region of interest" description="Disordered" evidence="1">
    <location>
        <begin position="475"/>
        <end position="532"/>
    </location>
</feature>
<dbReference type="EMBL" id="BQKI01000010">
    <property type="protein sequence ID" value="GJN03709.1"/>
    <property type="molecule type" value="Genomic_DNA"/>
</dbReference>
<dbReference type="Pfam" id="PF00646">
    <property type="entry name" value="F-box"/>
    <property type="match status" value="1"/>
</dbReference>
<dbReference type="Proteomes" id="UP001054889">
    <property type="component" value="Unassembled WGS sequence"/>
</dbReference>
<sequence length="532" mass="59200">MAESPLSKKPRLTAAAAEGATDALASLPLEVLDDIFSRLHIYDVVRTSALSRAWRHRWESLPTVDLSRSHGISASDVDALLLRRSAPVRAFRLVSPDTSWSEATFHDWLIHLSRRGVRDLCLRFPHPPGTIQLHSSVFSCHELTRLSLVNCCIRSAPPGSAGLPNLKTLRLIKVSVQGATIQDHGGRALEALIAASPLLEEVVLLKVGLLGDHLDSDWTIRAPNLRRLTIASGFDYGGRTENLQRLEEAVLFGPIYAKFLTGISGVTKLEFYCDFILPTEVDVLNQLPFLFGNLRSLVIEANFCKISHMSSIFCLLRSAPILEELDVWAWSDGTQEIEANNEFLNAQCIDHMFTKLHIVRGGRPREENILPSKDKSPWCGESSIFTNNFDEGMQTHEACPRRRHRLNFESVAQVEQLREELLKLKNVREDSLRRLGCKNEMLATRAKESCEFREYFSSAIQLLREQCNISRSGIGQHHPYSAVPSSDHLVTSEPGDGPVNTVVGVESSRADSPEDKVTSYAANACANSPHTP</sequence>
<dbReference type="PANTHER" id="PTHR31639:SF316">
    <property type="entry name" value="OS08G0460800 PROTEIN"/>
    <property type="match status" value="1"/>
</dbReference>
<proteinExistence type="predicted"/>
<dbReference type="Pfam" id="PF24758">
    <property type="entry name" value="LRR_At5g56370"/>
    <property type="match status" value="1"/>
</dbReference>
<dbReference type="InterPro" id="IPR036047">
    <property type="entry name" value="F-box-like_dom_sf"/>
</dbReference>
<accession>A0AAV5D0A4</accession>
<name>A0AAV5D0A4_ELECO</name>
<evidence type="ECO:0000256" key="1">
    <source>
        <dbReference type="SAM" id="MobiDB-lite"/>
    </source>
</evidence>
<evidence type="ECO:0000313" key="3">
    <source>
        <dbReference type="EMBL" id="GJN03709.1"/>
    </source>
</evidence>
<dbReference type="SUPFAM" id="SSF81383">
    <property type="entry name" value="F-box domain"/>
    <property type="match status" value="1"/>
</dbReference>
<feature type="compositionally biased region" description="Basic and acidic residues" evidence="1">
    <location>
        <begin position="508"/>
        <end position="517"/>
    </location>
</feature>
<dbReference type="AlphaFoldDB" id="A0AAV5D0A4"/>
<keyword evidence="4" id="KW-1185">Reference proteome</keyword>
<dbReference type="InterPro" id="IPR055411">
    <property type="entry name" value="LRR_FXL15/At3g58940/PEG3-like"/>
</dbReference>
<evidence type="ECO:0000313" key="4">
    <source>
        <dbReference type="Proteomes" id="UP001054889"/>
    </source>
</evidence>
<feature type="domain" description="F-box" evidence="2">
    <location>
        <begin position="21"/>
        <end position="55"/>
    </location>
</feature>
<reference evidence="3" key="1">
    <citation type="journal article" date="2018" name="DNA Res.">
        <title>Multiple hybrid de novo genome assembly of finger millet, an orphan allotetraploid crop.</title>
        <authorList>
            <person name="Hatakeyama M."/>
            <person name="Aluri S."/>
            <person name="Balachadran M.T."/>
            <person name="Sivarajan S.R."/>
            <person name="Patrignani A."/>
            <person name="Gruter S."/>
            <person name="Poveda L."/>
            <person name="Shimizu-Inatsugi R."/>
            <person name="Baeten J."/>
            <person name="Francoijs K.J."/>
            <person name="Nataraja K.N."/>
            <person name="Reddy Y.A.N."/>
            <person name="Phadnis S."/>
            <person name="Ravikumar R.L."/>
            <person name="Schlapbach R."/>
            <person name="Sreeman S.M."/>
            <person name="Shimizu K.K."/>
        </authorList>
    </citation>
    <scope>NUCLEOTIDE SEQUENCE</scope>
</reference>
<reference evidence="3" key="2">
    <citation type="submission" date="2021-12" db="EMBL/GenBank/DDBJ databases">
        <title>Resequencing data analysis of finger millet.</title>
        <authorList>
            <person name="Hatakeyama M."/>
            <person name="Aluri S."/>
            <person name="Balachadran M.T."/>
            <person name="Sivarajan S.R."/>
            <person name="Poveda L."/>
            <person name="Shimizu-Inatsugi R."/>
            <person name="Schlapbach R."/>
            <person name="Sreeman S.M."/>
            <person name="Shimizu K.K."/>
        </authorList>
    </citation>
    <scope>NUCLEOTIDE SEQUENCE</scope>
</reference>